<evidence type="ECO:0000256" key="5">
    <source>
        <dbReference type="ARBA" id="ARBA00022692"/>
    </source>
</evidence>
<dbReference type="InterPro" id="IPR006153">
    <property type="entry name" value="Cation/H_exchanger_TM"/>
</dbReference>
<evidence type="ECO:0000256" key="7">
    <source>
        <dbReference type="ARBA" id="ARBA00023053"/>
    </source>
</evidence>
<keyword evidence="9 11" id="KW-0472">Membrane</keyword>
<keyword evidence="14" id="KW-1185">Reference proteome</keyword>
<organism evidence="13 14">
    <name type="scientific">Streptomyces dengpaensis</name>
    <dbReference type="NCBI Taxonomy" id="2049881"/>
    <lineage>
        <taxon>Bacteria</taxon>
        <taxon>Bacillati</taxon>
        <taxon>Actinomycetota</taxon>
        <taxon>Actinomycetes</taxon>
        <taxon>Kitasatosporales</taxon>
        <taxon>Streptomycetaceae</taxon>
        <taxon>Streptomyces</taxon>
    </lineage>
</organism>
<evidence type="ECO:0000256" key="3">
    <source>
        <dbReference type="ARBA" id="ARBA00022448"/>
    </source>
</evidence>
<dbReference type="Pfam" id="PF00999">
    <property type="entry name" value="Na_H_Exchanger"/>
    <property type="match status" value="1"/>
</dbReference>
<gene>
    <name evidence="13" type="ORF">C4B68_01305</name>
</gene>
<dbReference type="InterPro" id="IPR038770">
    <property type="entry name" value="Na+/solute_symporter_sf"/>
</dbReference>
<feature type="transmembrane region" description="Helical" evidence="11">
    <location>
        <begin position="70"/>
        <end position="88"/>
    </location>
</feature>
<proteinExistence type="inferred from homology"/>
<evidence type="ECO:0000313" key="14">
    <source>
        <dbReference type="Proteomes" id="UP000238413"/>
    </source>
</evidence>
<evidence type="ECO:0000256" key="8">
    <source>
        <dbReference type="ARBA" id="ARBA00023065"/>
    </source>
</evidence>
<evidence type="ECO:0000256" key="9">
    <source>
        <dbReference type="ARBA" id="ARBA00023136"/>
    </source>
</evidence>
<sequence>MARPLIGRLLGLVQRSENSGDLGAATVVGLLVLAATGTHALQMEPILGAFLCGIVIGSAAGTGRRFLSAVRPFIMAVLAPPFLATAGLQANLSALADPSVLMAAVVTLAVAVGAKLAGGYAGARLTDRDTTNRCPSAPD</sequence>
<evidence type="ECO:0000256" key="4">
    <source>
        <dbReference type="ARBA" id="ARBA00022449"/>
    </source>
</evidence>
<feature type="domain" description="Cation/H+ exchanger transmembrane" evidence="12">
    <location>
        <begin position="2"/>
        <end position="127"/>
    </location>
</feature>
<comment type="similarity">
    <text evidence="2">Belongs to the monovalent cation:proton antiporter 2 (CPA2) transporter (TC 2.A.37) family.</text>
</comment>
<evidence type="ECO:0000256" key="2">
    <source>
        <dbReference type="ARBA" id="ARBA00005551"/>
    </source>
</evidence>
<keyword evidence="10" id="KW-0739">Sodium transport</keyword>
<dbReference type="PANTHER" id="PTHR43562:SF3">
    <property type="entry name" value="SODIUM ION_PROTON EXCHANGER (EUROFUNG)"/>
    <property type="match status" value="1"/>
</dbReference>
<feature type="transmembrane region" description="Helical" evidence="11">
    <location>
        <begin position="21"/>
        <end position="40"/>
    </location>
</feature>
<evidence type="ECO:0000256" key="1">
    <source>
        <dbReference type="ARBA" id="ARBA00004141"/>
    </source>
</evidence>
<dbReference type="EMBL" id="CP026652">
    <property type="protein sequence ID" value="AVH54685.1"/>
    <property type="molecule type" value="Genomic_DNA"/>
</dbReference>
<name>A0ABN5HU72_9ACTN</name>
<accession>A0ABN5HU72</accession>
<reference evidence="13 14" key="1">
    <citation type="submission" date="2018-02" db="EMBL/GenBank/DDBJ databases">
        <title>Complete genome sequence of Streptomyces dengpaensis, the producer of angucyclines.</title>
        <authorList>
            <person name="Yumei L."/>
        </authorList>
    </citation>
    <scope>NUCLEOTIDE SEQUENCE [LARGE SCALE GENOMIC DNA]</scope>
    <source>
        <strain evidence="13 14">XZHG99</strain>
    </source>
</reference>
<dbReference type="PANTHER" id="PTHR43562">
    <property type="entry name" value="NAPA-TYPE SODIUM/HYDROGEN ANTIPORTER"/>
    <property type="match status" value="1"/>
</dbReference>
<evidence type="ECO:0000256" key="10">
    <source>
        <dbReference type="ARBA" id="ARBA00023201"/>
    </source>
</evidence>
<keyword evidence="8" id="KW-0406">Ion transport</keyword>
<comment type="subcellular location">
    <subcellularLocation>
        <location evidence="1">Membrane</location>
        <topology evidence="1">Multi-pass membrane protein</topology>
    </subcellularLocation>
</comment>
<dbReference type="Proteomes" id="UP000238413">
    <property type="component" value="Chromosome"/>
</dbReference>
<dbReference type="Gene3D" id="1.20.1530.20">
    <property type="match status" value="1"/>
</dbReference>
<feature type="transmembrane region" description="Helical" evidence="11">
    <location>
        <begin position="46"/>
        <end position="63"/>
    </location>
</feature>
<keyword evidence="3" id="KW-0813">Transport</keyword>
<keyword evidence="7" id="KW-0915">Sodium</keyword>
<feature type="transmembrane region" description="Helical" evidence="11">
    <location>
        <begin position="100"/>
        <end position="123"/>
    </location>
</feature>
<keyword evidence="4" id="KW-0050">Antiport</keyword>
<evidence type="ECO:0000313" key="13">
    <source>
        <dbReference type="EMBL" id="AVH54685.1"/>
    </source>
</evidence>
<keyword evidence="5 11" id="KW-0812">Transmembrane</keyword>
<dbReference type="RefSeq" id="WP_099505090.1">
    <property type="nucleotide sequence ID" value="NZ_CP026652.1"/>
</dbReference>
<keyword evidence="6 11" id="KW-1133">Transmembrane helix</keyword>
<evidence type="ECO:0000259" key="12">
    <source>
        <dbReference type="Pfam" id="PF00999"/>
    </source>
</evidence>
<evidence type="ECO:0000256" key="6">
    <source>
        <dbReference type="ARBA" id="ARBA00022989"/>
    </source>
</evidence>
<protein>
    <recommendedName>
        <fullName evidence="12">Cation/H+ exchanger transmembrane domain-containing protein</fullName>
    </recommendedName>
</protein>
<evidence type="ECO:0000256" key="11">
    <source>
        <dbReference type="SAM" id="Phobius"/>
    </source>
</evidence>